<keyword evidence="2" id="KW-1185">Reference proteome</keyword>
<name>A0ACC1PNN0_9PEZI</name>
<dbReference type="Proteomes" id="UP001143856">
    <property type="component" value="Unassembled WGS sequence"/>
</dbReference>
<protein>
    <submittedName>
        <fullName evidence="1">Uncharacterized protein</fullName>
    </submittedName>
</protein>
<dbReference type="EMBL" id="JAPDGR010000081">
    <property type="protein sequence ID" value="KAJ2996793.1"/>
    <property type="molecule type" value="Genomic_DNA"/>
</dbReference>
<reference evidence="1" key="1">
    <citation type="submission" date="2022-10" db="EMBL/GenBank/DDBJ databases">
        <title>Genome Sequence of Xylaria curta.</title>
        <authorList>
            <person name="Buettner E."/>
        </authorList>
    </citation>
    <scope>NUCLEOTIDE SEQUENCE</scope>
    <source>
        <strain evidence="1">Babe10</strain>
    </source>
</reference>
<organism evidence="1 2">
    <name type="scientific">Xylaria curta</name>
    <dbReference type="NCBI Taxonomy" id="42375"/>
    <lineage>
        <taxon>Eukaryota</taxon>
        <taxon>Fungi</taxon>
        <taxon>Dikarya</taxon>
        <taxon>Ascomycota</taxon>
        <taxon>Pezizomycotina</taxon>
        <taxon>Sordariomycetes</taxon>
        <taxon>Xylariomycetidae</taxon>
        <taxon>Xylariales</taxon>
        <taxon>Xylariaceae</taxon>
        <taxon>Xylaria</taxon>
    </lineage>
</organism>
<proteinExistence type="predicted"/>
<comment type="caution">
    <text evidence="1">The sequence shown here is derived from an EMBL/GenBank/DDBJ whole genome shotgun (WGS) entry which is preliminary data.</text>
</comment>
<accession>A0ACC1PNN0</accession>
<evidence type="ECO:0000313" key="1">
    <source>
        <dbReference type="EMBL" id="KAJ2996793.1"/>
    </source>
</evidence>
<gene>
    <name evidence="1" type="ORF">NUW58_g854</name>
</gene>
<evidence type="ECO:0000313" key="2">
    <source>
        <dbReference type="Proteomes" id="UP001143856"/>
    </source>
</evidence>
<sequence length="433" mass="47614">MQEVPRHAIVYGASGIIGWAVVDHLLRSYPKARTFPKITALTNREVKRSESHWPGPDISRPNLQLVSGIDLRGGDGAALASALEQAVEDIHTVTHLYYLGMFQRKKLYVPQINKDRAFTSVPDEVEEVATNRRMLQNVIDAHNLLSPSLQFVVFPGGTRGYGIYSPGGIFTPPLTEDMVNKLPSDYAKTVVYPANRELLRTASEGKGWTWCEVCPDAIIGFTPNGSQFSLAFHWAQYLSLYAYNHGVGPSVQQVGMAAVKVPFPGNAAGANSLFSPASAAKIARFIIYASLHADKCGEGQLFNIADHEVPCTYGELWPRLANWFGLVGVGPPEGSQGWFNKLRVGGLPKGAELMPGEYVVKHKYIFSRCGRIKAMNRGVSAGSGQLDSIGHWLTFNRQLSLEKLKKTGFEGNTDPYQGWIDSFQMFRIAGLIL</sequence>